<feature type="non-terminal residue" evidence="1">
    <location>
        <position position="1"/>
    </location>
</feature>
<dbReference type="AlphaFoldDB" id="A0AAQ3NAP1"/>
<protein>
    <submittedName>
        <fullName evidence="1">Uncharacterized protein</fullName>
    </submittedName>
</protein>
<evidence type="ECO:0000313" key="2">
    <source>
        <dbReference type="Proteomes" id="UP001374535"/>
    </source>
</evidence>
<organism evidence="1 2">
    <name type="scientific">Vigna mungo</name>
    <name type="common">Black gram</name>
    <name type="synonym">Phaseolus mungo</name>
    <dbReference type="NCBI Taxonomy" id="3915"/>
    <lineage>
        <taxon>Eukaryota</taxon>
        <taxon>Viridiplantae</taxon>
        <taxon>Streptophyta</taxon>
        <taxon>Embryophyta</taxon>
        <taxon>Tracheophyta</taxon>
        <taxon>Spermatophyta</taxon>
        <taxon>Magnoliopsida</taxon>
        <taxon>eudicotyledons</taxon>
        <taxon>Gunneridae</taxon>
        <taxon>Pentapetalae</taxon>
        <taxon>rosids</taxon>
        <taxon>fabids</taxon>
        <taxon>Fabales</taxon>
        <taxon>Fabaceae</taxon>
        <taxon>Papilionoideae</taxon>
        <taxon>50 kb inversion clade</taxon>
        <taxon>NPAAA clade</taxon>
        <taxon>indigoferoid/millettioid clade</taxon>
        <taxon>Phaseoleae</taxon>
        <taxon>Vigna</taxon>
    </lineage>
</organism>
<proteinExistence type="predicted"/>
<accession>A0AAQ3NAP1</accession>
<name>A0AAQ3NAP1_VIGMU</name>
<keyword evidence="2" id="KW-1185">Reference proteome</keyword>
<evidence type="ECO:0000313" key="1">
    <source>
        <dbReference type="EMBL" id="WVZ05468.1"/>
    </source>
</evidence>
<dbReference type="Proteomes" id="UP001374535">
    <property type="component" value="Chromosome 6"/>
</dbReference>
<sequence>YHAVTWKNFRLWSSRKPLVFHLWNSNKHGGESHLGDDQVFEQYPFAVQILFSPLPPLLTSSQPLLFHPPRWLYMSFRNFPSQALQLKLLTSPPDQNYKNNLQRIQACFSQVLAHHYQSPP</sequence>
<reference evidence="1 2" key="1">
    <citation type="journal article" date="2023" name="Life. Sci Alliance">
        <title>Evolutionary insights into 3D genome organization and epigenetic landscape of Vigna mungo.</title>
        <authorList>
            <person name="Junaid A."/>
            <person name="Singh B."/>
            <person name="Bhatia S."/>
        </authorList>
    </citation>
    <scope>NUCLEOTIDE SEQUENCE [LARGE SCALE GENOMIC DNA]</scope>
    <source>
        <strain evidence="1">Urdbean</strain>
    </source>
</reference>
<gene>
    <name evidence="1" type="ORF">V8G54_018814</name>
</gene>
<dbReference type="EMBL" id="CP144695">
    <property type="protein sequence ID" value="WVZ05468.1"/>
    <property type="molecule type" value="Genomic_DNA"/>
</dbReference>